<feature type="compositionally biased region" description="Basic and acidic residues" evidence="9">
    <location>
        <begin position="195"/>
        <end position="216"/>
    </location>
</feature>
<evidence type="ECO:0000259" key="10">
    <source>
        <dbReference type="PROSITE" id="PS50011"/>
    </source>
</evidence>
<dbReference type="Pfam" id="PF00069">
    <property type="entry name" value="Pkinase"/>
    <property type="match status" value="1"/>
</dbReference>
<comment type="similarity">
    <text evidence="1">Belongs to the protein kinase superfamily. CAMK Ser/Thr protein kinase family.</text>
</comment>
<keyword evidence="12" id="KW-1185">Reference proteome</keyword>
<feature type="region of interest" description="Disordered" evidence="9">
    <location>
        <begin position="276"/>
        <end position="337"/>
    </location>
</feature>
<feature type="domain" description="Protein kinase" evidence="10">
    <location>
        <begin position="556"/>
        <end position="811"/>
    </location>
</feature>
<accession>A0A8K1LT59</accession>
<dbReference type="GO" id="GO:0043065">
    <property type="term" value="P:positive regulation of apoptotic process"/>
    <property type="evidence" value="ECO:0007669"/>
    <property type="project" value="TreeGrafter"/>
</dbReference>
<dbReference type="GO" id="GO:0035556">
    <property type="term" value="P:intracellular signal transduction"/>
    <property type="evidence" value="ECO:0007669"/>
    <property type="project" value="TreeGrafter"/>
</dbReference>
<feature type="binding site" evidence="7">
    <location>
        <position position="585"/>
    </location>
    <ligand>
        <name>ATP</name>
        <dbReference type="ChEBI" id="CHEBI:30616"/>
    </ligand>
</feature>
<dbReference type="Gene3D" id="3.30.200.20">
    <property type="entry name" value="Phosphorylase Kinase, domain 1"/>
    <property type="match status" value="1"/>
</dbReference>
<dbReference type="EMBL" id="SWJQ01000027">
    <property type="protein sequence ID" value="TRZ25354.1"/>
    <property type="molecule type" value="Genomic_DNA"/>
</dbReference>
<dbReference type="AlphaFoldDB" id="A0A8K1LT59"/>
<dbReference type="GO" id="GO:0004674">
    <property type="term" value="F:protein serine/threonine kinase activity"/>
    <property type="evidence" value="ECO:0007669"/>
    <property type="project" value="UniProtKB-KW"/>
</dbReference>
<evidence type="ECO:0000256" key="2">
    <source>
        <dbReference type="ARBA" id="ARBA00022527"/>
    </source>
</evidence>
<evidence type="ECO:0000256" key="7">
    <source>
        <dbReference type="PROSITE-ProRule" id="PRU10141"/>
    </source>
</evidence>
<feature type="coiled-coil region" evidence="8">
    <location>
        <begin position="109"/>
        <end position="136"/>
    </location>
</feature>
<feature type="region of interest" description="Disordered" evidence="9">
    <location>
        <begin position="361"/>
        <end position="515"/>
    </location>
</feature>
<dbReference type="InterPro" id="IPR011009">
    <property type="entry name" value="Kinase-like_dom_sf"/>
</dbReference>
<dbReference type="OrthoDB" id="10260894at2759"/>
<feature type="compositionally biased region" description="Polar residues" evidence="9">
    <location>
        <begin position="395"/>
        <end position="407"/>
    </location>
</feature>
<feature type="compositionally biased region" description="Basic and acidic residues" evidence="9">
    <location>
        <begin position="227"/>
        <end position="239"/>
    </location>
</feature>
<dbReference type="GO" id="GO:0005634">
    <property type="term" value="C:nucleus"/>
    <property type="evidence" value="ECO:0007669"/>
    <property type="project" value="TreeGrafter"/>
</dbReference>
<dbReference type="InterPro" id="IPR000719">
    <property type="entry name" value="Prot_kinase_dom"/>
</dbReference>
<gene>
    <name evidence="11" type="ORF">HGM15179_001771</name>
</gene>
<name>A0A8K1LT59_9PASS</name>
<keyword evidence="4 7" id="KW-0547">Nucleotide-binding</keyword>
<dbReference type="FunFam" id="3.30.200.20:FF:000196">
    <property type="entry name" value="Myosin light chain kinase family, member 4"/>
    <property type="match status" value="1"/>
</dbReference>
<feature type="region of interest" description="Disordered" evidence="9">
    <location>
        <begin position="172"/>
        <end position="260"/>
    </location>
</feature>
<keyword evidence="8" id="KW-0175">Coiled coil</keyword>
<dbReference type="Proteomes" id="UP000796761">
    <property type="component" value="Unassembled WGS sequence"/>
</dbReference>
<keyword evidence="3" id="KW-0808">Transferase</keyword>
<keyword evidence="6 7" id="KW-0067">ATP-binding</keyword>
<dbReference type="SUPFAM" id="SSF56112">
    <property type="entry name" value="Protein kinase-like (PK-like)"/>
    <property type="match status" value="1"/>
</dbReference>
<evidence type="ECO:0000256" key="8">
    <source>
        <dbReference type="SAM" id="Coils"/>
    </source>
</evidence>
<evidence type="ECO:0000256" key="9">
    <source>
        <dbReference type="SAM" id="MobiDB-lite"/>
    </source>
</evidence>
<protein>
    <recommendedName>
        <fullName evidence="10">Protein kinase domain-containing protein</fullName>
    </recommendedName>
</protein>
<feature type="compositionally biased region" description="Basic and acidic residues" evidence="9">
    <location>
        <begin position="468"/>
        <end position="502"/>
    </location>
</feature>
<dbReference type="PANTHER" id="PTHR24342">
    <property type="entry name" value="SERINE/THREONINE-PROTEIN KINASE 17"/>
    <property type="match status" value="1"/>
</dbReference>
<evidence type="ECO:0000256" key="5">
    <source>
        <dbReference type="ARBA" id="ARBA00022777"/>
    </source>
</evidence>
<organism evidence="11 12">
    <name type="scientific">Zosterops borbonicus</name>
    <dbReference type="NCBI Taxonomy" id="364589"/>
    <lineage>
        <taxon>Eukaryota</taxon>
        <taxon>Metazoa</taxon>
        <taxon>Chordata</taxon>
        <taxon>Craniata</taxon>
        <taxon>Vertebrata</taxon>
        <taxon>Euteleostomi</taxon>
        <taxon>Archelosauria</taxon>
        <taxon>Archosauria</taxon>
        <taxon>Dinosauria</taxon>
        <taxon>Saurischia</taxon>
        <taxon>Theropoda</taxon>
        <taxon>Coelurosauria</taxon>
        <taxon>Aves</taxon>
        <taxon>Neognathae</taxon>
        <taxon>Neoaves</taxon>
        <taxon>Telluraves</taxon>
        <taxon>Australaves</taxon>
        <taxon>Passeriformes</taxon>
        <taxon>Sylvioidea</taxon>
        <taxon>Zosteropidae</taxon>
        <taxon>Zosterops</taxon>
    </lineage>
</organism>
<sequence length="886" mass="97482">MSAGSLDLAEGNALTKFQPAKVNSLSTVDKKLYLLNEKVDKLLHFQEDLTGKLQRVDRGIAGVENGINKLSVSPAAPGDTDALQKGLQVPDSAAQPDVQSMCSEVLNLMKAAQLDASKHKERLAKIEKRVDTLDKVITFVGEVLKNSKVVDFILKGIVPWKKGSLLEIPVEAKDKSEESGAKPKHVLSNRGTQTESKKPLEETKSVKKPDENKGACEKVNTSSAVAHKSDSKPQLKDRTAQQQGVEGAGKTQGSKSCAQQKDIDAKALNQHNGLPMVHQDHADNQKAPAKAQNVDRAPHPDECPRQLVPQKAGKNETKAPAAREAVPSTSRALSDTGCEVTHTRISISVHMTDMKEKIEMAKEGNVSDSKGKTPKVKSTPADLKGVKQLPDKLKLQQSPKNISSKPNSEVKGDNKQNELAPQTGKQQLFPSKPKPGEKAEEKSELKCKPKPSQNTSAKEPVKNAGVEVKTHQEAAKAEKSPADAKSEKREPETAGGSRHDAQHCTGEAPGKSKSLEAGRALPTQGEIIDDSPSPPAPFEHRIVSVRQAEVTTSYSVCRHEVLGGGRFGQVHKCTEISTGLNLAAKIIKVKGAKEKEEVKNEINIMNQLNHVNLIQLYDAFETKNNITLIMEYLDGGELFDRITDENYHLTELDAILFTKQICEGVHYLHQHYILHLDLKPENILCVNHTGNQIKIIDFGLARRYKPCEKLKVNFGTPEFLAPEVVNYDYVSFPTDMWSVGVITYMLLSGLSPFLGETDAETMNYVVNCSWDFDAEAFEQVSEDAKDFISRLLVKEKSCRMSATQCLKHEWLSDLPAKAQKCRLRLKSQLLLQSYMAHRKWKAEEISEYVCQACLNLCETSTTPGDGHEALEGGLSVSKHFYPCFVA</sequence>
<proteinExistence type="inferred from homology"/>
<reference evidence="11" key="1">
    <citation type="submission" date="2019-04" db="EMBL/GenBank/DDBJ databases">
        <title>Genome assembly of Zosterops borbonicus 15179.</title>
        <authorList>
            <person name="Leroy T."/>
            <person name="Anselmetti Y."/>
            <person name="Tilak M.-K."/>
            <person name="Nabholz B."/>
        </authorList>
    </citation>
    <scope>NUCLEOTIDE SEQUENCE</scope>
    <source>
        <strain evidence="11">HGM_15179</strain>
        <tissue evidence="11">Muscle</tissue>
    </source>
</reference>
<keyword evidence="2" id="KW-0723">Serine/threonine-protein kinase</keyword>
<feature type="compositionally biased region" description="Basic and acidic residues" evidence="9">
    <location>
        <begin position="434"/>
        <end position="447"/>
    </location>
</feature>
<dbReference type="GO" id="GO:0005524">
    <property type="term" value="F:ATP binding"/>
    <property type="evidence" value="ECO:0007669"/>
    <property type="project" value="UniProtKB-UniRule"/>
</dbReference>
<evidence type="ECO:0000313" key="11">
    <source>
        <dbReference type="EMBL" id="TRZ25354.1"/>
    </source>
</evidence>
<dbReference type="FunFam" id="1.10.510.10:FF:000135">
    <property type="entry name" value="Putative myosin light chain kinase 3"/>
    <property type="match status" value="1"/>
</dbReference>
<dbReference type="SMART" id="SM00220">
    <property type="entry name" value="S_TKc"/>
    <property type="match status" value="1"/>
</dbReference>
<dbReference type="PROSITE" id="PS00107">
    <property type="entry name" value="PROTEIN_KINASE_ATP"/>
    <property type="match status" value="1"/>
</dbReference>
<keyword evidence="5" id="KW-0418">Kinase</keyword>
<dbReference type="InterPro" id="IPR017441">
    <property type="entry name" value="Protein_kinase_ATP_BS"/>
</dbReference>
<feature type="compositionally biased region" description="Polar residues" evidence="9">
    <location>
        <begin position="417"/>
        <end position="429"/>
    </location>
</feature>
<feature type="compositionally biased region" description="Basic and acidic residues" evidence="9">
    <location>
        <begin position="172"/>
        <end position="181"/>
    </location>
</feature>
<evidence type="ECO:0000256" key="1">
    <source>
        <dbReference type="ARBA" id="ARBA00006692"/>
    </source>
</evidence>
<dbReference type="CDD" id="cd14192">
    <property type="entry name" value="STKc_MLCK3"/>
    <property type="match status" value="1"/>
</dbReference>
<evidence type="ECO:0000313" key="12">
    <source>
        <dbReference type="Proteomes" id="UP000796761"/>
    </source>
</evidence>
<dbReference type="PROSITE" id="PS00108">
    <property type="entry name" value="PROTEIN_KINASE_ST"/>
    <property type="match status" value="1"/>
</dbReference>
<dbReference type="PANTHER" id="PTHR24342:SF20">
    <property type="entry name" value="MYOSIN LIGHT CHAIN KINASE, SMOOTH MUSCLE"/>
    <property type="match status" value="1"/>
</dbReference>
<evidence type="ECO:0000256" key="4">
    <source>
        <dbReference type="ARBA" id="ARBA00022741"/>
    </source>
</evidence>
<evidence type="ECO:0000256" key="3">
    <source>
        <dbReference type="ARBA" id="ARBA00022679"/>
    </source>
</evidence>
<dbReference type="Gene3D" id="1.10.510.10">
    <property type="entry name" value="Transferase(Phosphotransferase) domain 1"/>
    <property type="match status" value="1"/>
</dbReference>
<dbReference type="PROSITE" id="PS50011">
    <property type="entry name" value="PROTEIN_KINASE_DOM"/>
    <property type="match status" value="1"/>
</dbReference>
<evidence type="ECO:0000256" key="6">
    <source>
        <dbReference type="ARBA" id="ARBA00022840"/>
    </source>
</evidence>
<comment type="caution">
    <text evidence="11">The sequence shown here is derived from an EMBL/GenBank/DDBJ whole genome shotgun (WGS) entry which is preliminary data.</text>
</comment>
<dbReference type="InterPro" id="IPR008271">
    <property type="entry name" value="Ser/Thr_kinase_AS"/>
</dbReference>